<gene>
    <name evidence="1" type="ORF">PDIGIT_LOCUS4237</name>
</gene>
<proteinExistence type="predicted"/>
<accession>A0A9W4U8D4</accession>
<keyword evidence="2" id="KW-1185">Reference proteome</keyword>
<protein>
    <submittedName>
        <fullName evidence="1">Uncharacterized protein</fullName>
    </submittedName>
</protein>
<evidence type="ECO:0000313" key="1">
    <source>
        <dbReference type="EMBL" id="CAI6330427.1"/>
    </source>
</evidence>
<reference evidence="1" key="1">
    <citation type="submission" date="2023-01" db="EMBL/GenBank/DDBJ databases">
        <authorList>
            <person name="Van Ghelder C."/>
            <person name="Rancurel C."/>
        </authorList>
    </citation>
    <scope>NUCLEOTIDE SEQUENCE</scope>
    <source>
        <strain evidence="1">CNCM I-4278</strain>
    </source>
</reference>
<name>A0A9W4U8D4_9PLEO</name>
<dbReference type="EMBL" id="CAOQHR010000002">
    <property type="protein sequence ID" value="CAI6330427.1"/>
    <property type="molecule type" value="Genomic_DNA"/>
</dbReference>
<dbReference type="AlphaFoldDB" id="A0A9W4U8D4"/>
<comment type="caution">
    <text evidence="1">The sequence shown here is derived from an EMBL/GenBank/DDBJ whole genome shotgun (WGS) entry which is preliminary data.</text>
</comment>
<sequence length="183" mass="21119">MRAPELLPATCGASNWSPVSRRAAPHAPCLTWPPFIHLFIPSQAHHCREQMHKELLEQVAKMGSMVRREIWFDEHVRMRCREQRCAPGRRIKVGSKDEWTDGWMGPFHDHAMVHYHATNFKFGHASIIHLAGICLMLRHDSCPGSPFLHVPNTMQSHSQPFSQCTRLPFHCRLGKYSLSKYQC</sequence>
<organism evidence="1 2">
    <name type="scientific">Periconia digitata</name>
    <dbReference type="NCBI Taxonomy" id="1303443"/>
    <lineage>
        <taxon>Eukaryota</taxon>
        <taxon>Fungi</taxon>
        <taxon>Dikarya</taxon>
        <taxon>Ascomycota</taxon>
        <taxon>Pezizomycotina</taxon>
        <taxon>Dothideomycetes</taxon>
        <taxon>Pleosporomycetidae</taxon>
        <taxon>Pleosporales</taxon>
        <taxon>Massarineae</taxon>
        <taxon>Periconiaceae</taxon>
        <taxon>Periconia</taxon>
    </lineage>
</organism>
<dbReference type="Proteomes" id="UP001152607">
    <property type="component" value="Unassembled WGS sequence"/>
</dbReference>
<evidence type="ECO:0000313" key="2">
    <source>
        <dbReference type="Proteomes" id="UP001152607"/>
    </source>
</evidence>